<dbReference type="GeneID" id="36546533"/>
<evidence type="ECO:0000313" key="2">
    <source>
        <dbReference type="EMBL" id="PKY02002.1"/>
    </source>
</evidence>
<comment type="caution">
    <text evidence="2">The sequence shown here is derived from an EMBL/GenBank/DDBJ whole genome shotgun (WGS) entry which is preliminary data.</text>
</comment>
<accession>A0A2I1CWK5</accession>
<dbReference type="Proteomes" id="UP000234254">
    <property type="component" value="Unassembled WGS sequence"/>
</dbReference>
<organism evidence="2 3">
    <name type="scientific">Aspergillus campestris (strain IBT 28561)</name>
    <dbReference type="NCBI Taxonomy" id="1392248"/>
    <lineage>
        <taxon>Eukaryota</taxon>
        <taxon>Fungi</taxon>
        <taxon>Dikarya</taxon>
        <taxon>Ascomycota</taxon>
        <taxon>Pezizomycotina</taxon>
        <taxon>Eurotiomycetes</taxon>
        <taxon>Eurotiomycetidae</taxon>
        <taxon>Eurotiales</taxon>
        <taxon>Aspergillaceae</taxon>
        <taxon>Aspergillus</taxon>
        <taxon>Aspergillus subgen. Circumdati</taxon>
    </lineage>
</organism>
<name>A0A2I1CWK5_ASPC2</name>
<evidence type="ECO:0000313" key="3">
    <source>
        <dbReference type="Proteomes" id="UP000234254"/>
    </source>
</evidence>
<reference evidence="2" key="1">
    <citation type="submission" date="2016-12" db="EMBL/GenBank/DDBJ databases">
        <title>The genomes of Aspergillus section Nigri reveals drivers in fungal speciation.</title>
        <authorList>
            <consortium name="DOE Joint Genome Institute"/>
            <person name="Vesth T.C."/>
            <person name="Nybo J."/>
            <person name="Theobald S."/>
            <person name="Brandl J."/>
            <person name="Frisvad J.C."/>
            <person name="Nielsen K.F."/>
            <person name="Lyhne E.K."/>
            <person name="Kogle M.E."/>
            <person name="Kuo A."/>
            <person name="Riley R."/>
            <person name="Clum A."/>
            <person name="Nolan M."/>
            <person name="Lipzen A."/>
            <person name="Salamov A."/>
            <person name="Henrissat B."/>
            <person name="Wiebenga A."/>
            <person name="De vries R.P."/>
            <person name="Grigoriev I.V."/>
            <person name="Mortensen U.H."/>
            <person name="Andersen M.R."/>
            <person name="Baker S.E."/>
        </authorList>
    </citation>
    <scope>NUCLEOTIDE SEQUENCE</scope>
    <source>
        <strain evidence="2">IBT 28561</strain>
    </source>
</reference>
<dbReference type="EMBL" id="MSFM01000010">
    <property type="protein sequence ID" value="PKY02002.1"/>
    <property type="molecule type" value="Genomic_DNA"/>
</dbReference>
<gene>
    <name evidence="2" type="ORF">P168DRAFT_306232</name>
</gene>
<feature type="region of interest" description="Disordered" evidence="1">
    <location>
        <begin position="1"/>
        <end position="30"/>
    </location>
</feature>
<dbReference type="RefSeq" id="XP_024690596.1">
    <property type="nucleotide sequence ID" value="XM_024839009.1"/>
</dbReference>
<evidence type="ECO:0000256" key="1">
    <source>
        <dbReference type="SAM" id="MobiDB-lite"/>
    </source>
</evidence>
<dbReference type="VEuPathDB" id="FungiDB:P168DRAFT_306232"/>
<dbReference type="AlphaFoldDB" id="A0A2I1CWK5"/>
<sequence>MAATAGKSQFVPRPTCQSWRTPPSEPLTLSGCARGVTDEYGSMLTSILEPSTRLRAISSSVNSTWSIPWRAWLNFLAQRLNFPVAGLDRLFTRHLSPGIKAHVSPFTMTMRSRTD</sequence>
<proteinExistence type="predicted"/>
<keyword evidence="3" id="KW-1185">Reference proteome</keyword>
<protein>
    <submittedName>
        <fullName evidence="2">Uncharacterized protein</fullName>
    </submittedName>
</protein>